<protein>
    <submittedName>
        <fullName evidence="1">Uncharacterized protein</fullName>
    </submittedName>
</protein>
<comment type="caution">
    <text evidence="1">The sequence shown here is derived from an EMBL/GenBank/DDBJ whole genome shotgun (WGS) entry which is preliminary data.</text>
</comment>
<dbReference type="AlphaFoldDB" id="W1V910"/>
<sequence>MKYILIILVSILSLAVCSIIYIGESNSYKYEPRYFLGYSKGENYILDNRTGSTLEYNGYSYESQLNYLYSYGKTGFLKIDLNLDQIYYLFDEETDENYKKYTLNNYLIEKKELEKEQKPIHIHILSSKADLTSEEQDIYNRLKDKKMRYPNRSIIVKVK</sequence>
<name>W1V910_9FIRM</name>
<accession>W1V910</accession>
<evidence type="ECO:0000313" key="2">
    <source>
        <dbReference type="Proteomes" id="UP000018855"/>
    </source>
</evidence>
<dbReference type="Proteomes" id="UP000018855">
    <property type="component" value="Unassembled WGS sequence"/>
</dbReference>
<dbReference type="PATRIC" id="fig|1403949.3.peg.17"/>
<gene>
    <name evidence="1" type="ORF">Q619_VDC00005G0014</name>
</gene>
<organism evidence="1 2">
    <name type="scientific">Veillonella dispar DORA_11</name>
    <dbReference type="NCBI Taxonomy" id="1403949"/>
    <lineage>
        <taxon>Bacteria</taxon>
        <taxon>Bacillati</taxon>
        <taxon>Bacillota</taxon>
        <taxon>Negativicutes</taxon>
        <taxon>Veillonellales</taxon>
        <taxon>Veillonellaceae</taxon>
        <taxon>Veillonella</taxon>
    </lineage>
</organism>
<dbReference type="EMBL" id="AZMJ01000005">
    <property type="protein sequence ID" value="ETJ02508.1"/>
    <property type="molecule type" value="Genomic_DNA"/>
</dbReference>
<evidence type="ECO:0000313" key="1">
    <source>
        <dbReference type="EMBL" id="ETJ02508.1"/>
    </source>
</evidence>
<proteinExistence type="predicted"/>
<reference evidence="1 2" key="1">
    <citation type="submission" date="2013-12" db="EMBL/GenBank/DDBJ databases">
        <title>A Varibaculum cambriense genome reconstructed from a premature infant gut community with otherwise low bacterial novelty that shifts toward anaerobic metabolism during the third week of life.</title>
        <authorList>
            <person name="Brown C.T."/>
            <person name="Sharon I."/>
            <person name="Thomas B.C."/>
            <person name="Castelle C.J."/>
            <person name="Morowitz M.J."/>
            <person name="Banfield J.F."/>
        </authorList>
    </citation>
    <scope>NUCLEOTIDE SEQUENCE [LARGE SCALE GENOMIC DNA]</scope>
    <source>
        <strain evidence="2">DORA_11</strain>
    </source>
</reference>